<keyword evidence="11" id="KW-0534">Nitrate assimilation</keyword>
<proteinExistence type="predicted"/>
<dbReference type="GO" id="GO:0009325">
    <property type="term" value="C:nitrate reductase complex"/>
    <property type="evidence" value="ECO:0007669"/>
    <property type="project" value="InterPro"/>
</dbReference>
<evidence type="ECO:0000313" key="17">
    <source>
        <dbReference type="Proteomes" id="UP000199687"/>
    </source>
</evidence>
<protein>
    <submittedName>
        <fullName evidence="16">Nitrate reductase gamma subunit</fullName>
    </submittedName>
</protein>
<keyword evidence="3" id="KW-1003">Cell membrane</keyword>
<evidence type="ECO:0000313" key="16">
    <source>
        <dbReference type="EMBL" id="SER64292.1"/>
    </source>
</evidence>
<dbReference type="NCBIfam" id="TIGR00351">
    <property type="entry name" value="narI"/>
    <property type="match status" value="1"/>
</dbReference>
<dbReference type="GO" id="GO:0019645">
    <property type="term" value="P:anaerobic electron transport chain"/>
    <property type="evidence" value="ECO:0007669"/>
    <property type="project" value="TreeGrafter"/>
</dbReference>
<accession>A0A1H9QUZ1</accession>
<evidence type="ECO:0000256" key="1">
    <source>
        <dbReference type="ARBA" id="ARBA00004651"/>
    </source>
</evidence>
<evidence type="ECO:0000256" key="3">
    <source>
        <dbReference type="ARBA" id="ARBA00022475"/>
    </source>
</evidence>
<keyword evidence="6" id="KW-0479">Metal-binding</keyword>
<dbReference type="InterPro" id="IPR051936">
    <property type="entry name" value="Heme-iron_electron_transfer"/>
</dbReference>
<feature type="domain" description="NarG-like" evidence="15">
    <location>
        <begin position="4"/>
        <end position="223"/>
    </location>
</feature>
<organism evidence="16 17">
    <name type="scientific">Gracilibacillus ureilyticus</name>
    <dbReference type="NCBI Taxonomy" id="531814"/>
    <lineage>
        <taxon>Bacteria</taxon>
        <taxon>Bacillati</taxon>
        <taxon>Bacillota</taxon>
        <taxon>Bacilli</taxon>
        <taxon>Bacillales</taxon>
        <taxon>Bacillaceae</taxon>
        <taxon>Gracilibacillus</taxon>
    </lineage>
</organism>
<dbReference type="GO" id="GO:0005886">
    <property type="term" value="C:plasma membrane"/>
    <property type="evidence" value="ECO:0007669"/>
    <property type="project" value="UniProtKB-SubCell"/>
</dbReference>
<gene>
    <name evidence="16" type="ORF">SAMN04487944_107114</name>
</gene>
<dbReference type="InterPro" id="IPR023234">
    <property type="entry name" value="NarG-like_domain"/>
</dbReference>
<dbReference type="Pfam" id="PF02665">
    <property type="entry name" value="Nitrate_red_gam"/>
    <property type="match status" value="1"/>
</dbReference>
<dbReference type="GO" id="GO:0020037">
    <property type="term" value="F:heme binding"/>
    <property type="evidence" value="ECO:0007669"/>
    <property type="project" value="TreeGrafter"/>
</dbReference>
<keyword evidence="10 13" id="KW-0408">Iron</keyword>
<dbReference type="EMBL" id="FOGL01000007">
    <property type="protein sequence ID" value="SER64292.1"/>
    <property type="molecule type" value="Genomic_DNA"/>
</dbReference>
<feature type="binding site" description="axial binding residue" evidence="13">
    <location>
        <position position="186"/>
    </location>
    <ligand>
        <name>heme b</name>
        <dbReference type="ChEBI" id="CHEBI:60344"/>
        <label>1</label>
    </ligand>
    <ligandPart>
        <name>Fe</name>
        <dbReference type="ChEBI" id="CHEBI:18248"/>
    </ligandPart>
</feature>
<evidence type="ECO:0000256" key="4">
    <source>
        <dbReference type="ARBA" id="ARBA00022617"/>
    </source>
</evidence>
<dbReference type="GO" id="GO:0008940">
    <property type="term" value="F:nitrate reductase activity"/>
    <property type="evidence" value="ECO:0007669"/>
    <property type="project" value="InterPro"/>
</dbReference>
<dbReference type="GO" id="GO:0009055">
    <property type="term" value="F:electron transfer activity"/>
    <property type="evidence" value="ECO:0007669"/>
    <property type="project" value="TreeGrafter"/>
</dbReference>
<dbReference type="RefSeq" id="WP_089740514.1">
    <property type="nucleotide sequence ID" value="NZ_FOGL01000007.1"/>
</dbReference>
<evidence type="ECO:0000256" key="9">
    <source>
        <dbReference type="ARBA" id="ARBA00023002"/>
    </source>
</evidence>
<dbReference type="AlphaFoldDB" id="A0A1H9QUZ1"/>
<evidence type="ECO:0000256" key="2">
    <source>
        <dbReference type="ARBA" id="ARBA00022448"/>
    </source>
</evidence>
<keyword evidence="12 14" id="KW-0472">Membrane</keyword>
<evidence type="ECO:0000256" key="5">
    <source>
        <dbReference type="ARBA" id="ARBA00022692"/>
    </source>
</evidence>
<dbReference type="InterPro" id="IPR036197">
    <property type="entry name" value="NarG-like_sf"/>
</dbReference>
<dbReference type="GO" id="GO:0042128">
    <property type="term" value="P:nitrate assimilation"/>
    <property type="evidence" value="ECO:0007669"/>
    <property type="project" value="UniProtKB-KW"/>
</dbReference>
<evidence type="ECO:0000256" key="13">
    <source>
        <dbReference type="PIRSR" id="PIRSR603816-1"/>
    </source>
</evidence>
<feature type="transmembrane region" description="Helical" evidence="14">
    <location>
        <begin position="52"/>
        <end position="72"/>
    </location>
</feature>
<dbReference type="Gene3D" id="1.20.950.20">
    <property type="entry name" value="Transmembrane di-heme cytochromes, Chain C"/>
    <property type="match status" value="1"/>
</dbReference>
<evidence type="ECO:0000256" key="7">
    <source>
        <dbReference type="ARBA" id="ARBA00022982"/>
    </source>
</evidence>
<dbReference type="InterPro" id="IPR003816">
    <property type="entry name" value="Nitrate_red_gam"/>
</dbReference>
<keyword evidence="8 14" id="KW-1133">Transmembrane helix</keyword>
<sequence>MIDIFLWVVFPYITLTIMIVGCIYRFAFRQKTWTAPSTEFFEKKWLRIGSPLFHYGILLAVIGHVMGLVIPLQFYQAIGVTDHLYHIGAIYGGGLAGLMVVAGAVILLIRKATVDRVRIHATFADFFSVIALIIVAGIGTYMTIVYNTTVEAYEYRTTIGPWFRSIFTFQPQYQLMTEVPVIFKIHVIASFGLFASIPFTHLVHIYSVPIHYLARAPQQYRSRAGYQHRRDYK</sequence>
<evidence type="ECO:0000259" key="15">
    <source>
        <dbReference type="Pfam" id="PF02665"/>
    </source>
</evidence>
<reference evidence="16 17" key="1">
    <citation type="submission" date="2016-10" db="EMBL/GenBank/DDBJ databases">
        <authorList>
            <person name="de Groot N.N."/>
        </authorList>
    </citation>
    <scope>NUCLEOTIDE SEQUENCE [LARGE SCALE GENOMIC DNA]</scope>
    <source>
        <strain evidence="16 17">CGMCC 1.7727</strain>
    </source>
</reference>
<evidence type="ECO:0000256" key="14">
    <source>
        <dbReference type="SAM" id="Phobius"/>
    </source>
</evidence>
<evidence type="ECO:0000256" key="8">
    <source>
        <dbReference type="ARBA" id="ARBA00022989"/>
    </source>
</evidence>
<dbReference type="PANTHER" id="PTHR30598:SF3">
    <property type="entry name" value="RESPIRATORY NITRATE REDUCTASE 1 GAMMA CHAIN"/>
    <property type="match status" value="1"/>
</dbReference>
<evidence type="ECO:0000256" key="12">
    <source>
        <dbReference type="ARBA" id="ARBA00023136"/>
    </source>
</evidence>
<feature type="transmembrane region" description="Helical" evidence="14">
    <location>
        <begin position="185"/>
        <end position="213"/>
    </location>
</feature>
<evidence type="ECO:0000256" key="11">
    <source>
        <dbReference type="ARBA" id="ARBA00023063"/>
    </source>
</evidence>
<keyword evidence="17" id="KW-1185">Reference proteome</keyword>
<feature type="binding site" description="axial binding residue" evidence="13">
    <location>
        <position position="204"/>
    </location>
    <ligand>
        <name>heme b</name>
        <dbReference type="ChEBI" id="CHEBI:60344"/>
        <label>1</label>
    </ligand>
    <ligandPart>
        <name>Fe</name>
        <dbReference type="ChEBI" id="CHEBI:18248"/>
    </ligandPart>
</feature>
<keyword evidence="4 13" id="KW-0349">Heme</keyword>
<dbReference type="FunFam" id="1.20.950.20:FF:000001">
    <property type="entry name" value="Respiratory nitrate reductase subunit gamma"/>
    <property type="match status" value="1"/>
</dbReference>
<keyword evidence="2" id="KW-0813">Transport</keyword>
<keyword evidence="9" id="KW-0560">Oxidoreductase</keyword>
<dbReference type="PANTHER" id="PTHR30598">
    <property type="entry name" value="NITRATE REDUCTASE PRIVATE CHAPERONE, REDOX ENZYME MATURATION PROTEIN REMP FAMILY"/>
    <property type="match status" value="1"/>
</dbReference>
<name>A0A1H9QUZ1_9BACI</name>
<evidence type="ECO:0000256" key="6">
    <source>
        <dbReference type="ARBA" id="ARBA00022723"/>
    </source>
</evidence>
<dbReference type="SUPFAM" id="SSF103501">
    <property type="entry name" value="Respiratory nitrate reductase 1 gamma chain"/>
    <property type="match status" value="1"/>
</dbReference>
<dbReference type="Proteomes" id="UP000199687">
    <property type="component" value="Unassembled WGS sequence"/>
</dbReference>
<feature type="binding site" description="axial binding residue" evidence="13">
    <location>
        <position position="54"/>
    </location>
    <ligand>
        <name>heme b</name>
        <dbReference type="ChEBI" id="CHEBI:60344"/>
        <label>1</label>
    </ligand>
    <ligandPart>
        <name>Fe</name>
        <dbReference type="ChEBI" id="CHEBI:18248"/>
    </ligandPart>
</feature>
<feature type="binding site" description="axial binding residue" evidence="13">
    <location>
        <position position="64"/>
    </location>
    <ligand>
        <name>heme b</name>
        <dbReference type="ChEBI" id="CHEBI:60344"/>
        <label>1</label>
    </ligand>
    <ligandPart>
        <name>Fe</name>
        <dbReference type="ChEBI" id="CHEBI:18248"/>
    </ligandPart>
</feature>
<feature type="transmembrane region" description="Helical" evidence="14">
    <location>
        <begin position="84"/>
        <end position="109"/>
    </location>
</feature>
<feature type="transmembrane region" description="Helical" evidence="14">
    <location>
        <begin position="121"/>
        <end position="144"/>
    </location>
</feature>
<dbReference type="STRING" id="531814.SAMN04487944_107114"/>
<comment type="subcellular location">
    <subcellularLocation>
        <location evidence="1">Cell membrane</location>
        <topology evidence="1">Multi-pass membrane protein</topology>
    </subcellularLocation>
</comment>
<feature type="transmembrane region" description="Helical" evidence="14">
    <location>
        <begin position="6"/>
        <end position="27"/>
    </location>
</feature>
<keyword evidence="7" id="KW-0249">Electron transport</keyword>
<evidence type="ECO:0000256" key="10">
    <source>
        <dbReference type="ARBA" id="ARBA00023004"/>
    </source>
</evidence>
<keyword evidence="5 14" id="KW-0812">Transmembrane</keyword>
<dbReference type="GO" id="GO:0046872">
    <property type="term" value="F:metal ion binding"/>
    <property type="evidence" value="ECO:0007669"/>
    <property type="project" value="UniProtKB-KW"/>
</dbReference>
<dbReference type="OrthoDB" id="9788113at2"/>